<dbReference type="RefSeq" id="WP_183203657.1">
    <property type="nucleotide sequence ID" value="NZ_BAAAER010000001.1"/>
</dbReference>
<comment type="cofactor">
    <cofactor evidence="1">
        <name>L-ascorbate</name>
        <dbReference type="ChEBI" id="CHEBI:38290"/>
    </cofactor>
</comment>
<keyword evidence="5 8" id="KW-0560">Oxidoreductase</keyword>
<dbReference type="EMBL" id="JACIDM010000001">
    <property type="protein sequence ID" value="MBB4082594.1"/>
    <property type="molecule type" value="Genomic_DNA"/>
</dbReference>
<evidence type="ECO:0000256" key="1">
    <source>
        <dbReference type="ARBA" id="ARBA00001961"/>
    </source>
</evidence>
<evidence type="ECO:0000256" key="3">
    <source>
        <dbReference type="ARBA" id="ARBA00022896"/>
    </source>
</evidence>
<name>A0A7W6NPJ2_9CAUL</name>
<dbReference type="Gene3D" id="2.60.120.620">
    <property type="entry name" value="q2cbj1_9rhob like domain"/>
    <property type="match status" value="1"/>
</dbReference>
<reference evidence="8 9" key="1">
    <citation type="submission" date="2020-08" db="EMBL/GenBank/DDBJ databases">
        <title>Genomic Encyclopedia of Type Strains, Phase IV (KMG-IV): sequencing the most valuable type-strain genomes for metagenomic binning, comparative biology and taxonomic classification.</title>
        <authorList>
            <person name="Goeker M."/>
        </authorList>
    </citation>
    <scope>NUCLEOTIDE SEQUENCE [LARGE SCALE GENOMIC DNA]</scope>
    <source>
        <strain evidence="8 9">DSM 23960</strain>
    </source>
</reference>
<keyword evidence="9" id="KW-1185">Reference proteome</keyword>
<dbReference type="GO" id="GO:0005506">
    <property type="term" value="F:iron ion binding"/>
    <property type="evidence" value="ECO:0007669"/>
    <property type="project" value="InterPro"/>
</dbReference>
<dbReference type="EC" id="1.14.11.2" evidence="8"/>
<feature type="domain" description="Fe2OG dioxygenase" evidence="7">
    <location>
        <begin position="99"/>
        <end position="208"/>
    </location>
</feature>
<keyword evidence="4" id="KW-0223">Dioxygenase</keyword>
<keyword evidence="6" id="KW-0408">Iron</keyword>
<dbReference type="GO" id="GO:0031418">
    <property type="term" value="F:L-ascorbic acid binding"/>
    <property type="evidence" value="ECO:0007669"/>
    <property type="project" value="UniProtKB-KW"/>
</dbReference>
<dbReference type="InterPro" id="IPR044862">
    <property type="entry name" value="Pro_4_hyd_alph_FE2OG_OXY"/>
</dbReference>
<dbReference type="Proteomes" id="UP000529946">
    <property type="component" value="Unassembled WGS sequence"/>
</dbReference>
<dbReference type="PANTHER" id="PTHR10869">
    <property type="entry name" value="PROLYL 4-HYDROXYLASE ALPHA SUBUNIT"/>
    <property type="match status" value="1"/>
</dbReference>
<dbReference type="InterPro" id="IPR005123">
    <property type="entry name" value="Oxoglu/Fe-dep_dioxygenase_dom"/>
</dbReference>
<dbReference type="AlphaFoldDB" id="A0A7W6NPJ2"/>
<keyword evidence="3" id="KW-0847">Vitamin C</keyword>
<dbReference type="PANTHER" id="PTHR10869:SF246">
    <property type="entry name" value="TRANSMEMBRANE PROLYL 4-HYDROXYLASE"/>
    <property type="match status" value="1"/>
</dbReference>
<evidence type="ECO:0000256" key="6">
    <source>
        <dbReference type="ARBA" id="ARBA00023004"/>
    </source>
</evidence>
<dbReference type="InterPro" id="IPR006620">
    <property type="entry name" value="Pro_4_hyd_alph"/>
</dbReference>
<evidence type="ECO:0000256" key="2">
    <source>
        <dbReference type="ARBA" id="ARBA00022723"/>
    </source>
</evidence>
<evidence type="ECO:0000256" key="5">
    <source>
        <dbReference type="ARBA" id="ARBA00023002"/>
    </source>
</evidence>
<evidence type="ECO:0000256" key="4">
    <source>
        <dbReference type="ARBA" id="ARBA00022964"/>
    </source>
</evidence>
<organism evidence="8 9">
    <name type="scientific">Brevundimonas lenta</name>
    <dbReference type="NCBI Taxonomy" id="424796"/>
    <lineage>
        <taxon>Bacteria</taxon>
        <taxon>Pseudomonadati</taxon>
        <taxon>Pseudomonadota</taxon>
        <taxon>Alphaproteobacteria</taxon>
        <taxon>Caulobacterales</taxon>
        <taxon>Caulobacteraceae</taxon>
        <taxon>Brevundimonas</taxon>
    </lineage>
</organism>
<dbReference type="InterPro" id="IPR045054">
    <property type="entry name" value="P4HA-like"/>
</dbReference>
<dbReference type="SMART" id="SM00702">
    <property type="entry name" value="P4Hc"/>
    <property type="match status" value="1"/>
</dbReference>
<evidence type="ECO:0000313" key="8">
    <source>
        <dbReference type="EMBL" id="MBB4082594.1"/>
    </source>
</evidence>
<dbReference type="GO" id="GO:0004656">
    <property type="term" value="F:procollagen-proline 4-dioxygenase activity"/>
    <property type="evidence" value="ECO:0007669"/>
    <property type="project" value="UniProtKB-EC"/>
</dbReference>
<protein>
    <submittedName>
        <fullName evidence="8">Prolyl 4-hydroxylase</fullName>
        <ecNumber evidence="8">1.14.11.2</ecNumber>
    </submittedName>
</protein>
<sequence>MDRVETGQRVRERLLAAPNVQHVPVEEVDLFILRDFLDADQCAALIELIDVNRKRSRLFGDHPDPEFRTSETCNLDPAEAVVIEAEAGFHRLIGLAPEYGERLQGQRYEAGQQFKPHHDYLRTSEPYWPRQQAIGGQRTWTAMVFLDAPEKGGATYFPLLDLTLPPRRGNLIVWNNLDAAGEPNRMTLHQGMPVEAGVKHIVTKWWRERPWGLSPDVSGRA</sequence>
<accession>A0A7W6NPJ2</accession>
<keyword evidence="2" id="KW-0479">Metal-binding</keyword>
<dbReference type="PROSITE" id="PS51471">
    <property type="entry name" value="FE2OG_OXY"/>
    <property type="match status" value="1"/>
</dbReference>
<evidence type="ECO:0000259" key="7">
    <source>
        <dbReference type="PROSITE" id="PS51471"/>
    </source>
</evidence>
<gene>
    <name evidence="8" type="ORF">GGR12_001433</name>
</gene>
<dbReference type="Pfam" id="PF13640">
    <property type="entry name" value="2OG-FeII_Oxy_3"/>
    <property type="match status" value="1"/>
</dbReference>
<comment type="caution">
    <text evidence="8">The sequence shown here is derived from an EMBL/GenBank/DDBJ whole genome shotgun (WGS) entry which is preliminary data.</text>
</comment>
<proteinExistence type="predicted"/>
<evidence type="ECO:0000313" key="9">
    <source>
        <dbReference type="Proteomes" id="UP000529946"/>
    </source>
</evidence>